<evidence type="ECO:0000313" key="3">
    <source>
        <dbReference type="Proteomes" id="UP000001312"/>
    </source>
</evidence>
<feature type="region of interest" description="Disordered" evidence="1">
    <location>
        <begin position="115"/>
        <end position="136"/>
    </location>
</feature>
<keyword evidence="3" id="KW-1185">Reference proteome</keyword>
<accession>A7E4Z0</accession>
<proteinExistence type="predicted"/>
<dbReference type="HOGENOM" id="CLU_1283947_0_0_1"/>
<dbReference type="AlphaFoldDB" id="A7E4Z0"/>
<organism evidence="2 3">
    <name type="scientific">Sclerotinia sclerotiorum (strain ATCC 18683 / 1980 / Ss-1)</name>
    <name type="common">White mold</name>
    <name type="synonym">Whetzelinia sclerotiorum</name>
    <dbReference type="NCBI Taxonomy" id="665079"/>
    <lineage>
        <taxon>Eukaryota</taxon>
        <taxon>Fungi</taxon>
        <taxon>Dikarya</taxon>
        <taxon>Ascomycota</taxon>
        <taxon>Pezizomycotina</taxon>
        <taxon>Leotiomycetes</taxon>
        <taxon>Helotiales</taxon>
        <taxon>Sclerotiniaceae</taxon>
        <taxon>Sclerotinia</taxon>
    </lineage>
</organism>
<feature type="region of interest" description="Disordered" evidence="1">
    <location>
        <begin position="70"/>
        <end position="97"/>
    </location>
</feature>
<reference evidence="3" key="1">
    <citation type="journal article" date="2011" name="PLoS Genet.">
        <title>Genomic analysis of the necrotrophic fungal pathogens Sclerotinia sclerotiorum and Botrytis cinerea.</title>
        <authorList>
            <person name="Amselem J."/>
            <person name="Cuomo C.A."/>
            <person name="van Kan J.A."/>
            <person name="Viaud M."/>
            <person name="Benito E.P."/>
            <person name="Couloux A."/>
            <person name="Coutinho P.M."/>
            <person name="de Vries R.P."/>
            <person name="Dyer P.S."/>
            <person name="Fillinger S."/>
            <person name="Fournier E."/>
            <person name="Gout L."/>
            <person name="Hahn M."/>
            <person name="Kohn L."/>
            <person name="Lapalu N."/>
            <person name="Plummer K.M."/>
            <person name="Pradier J.M."/>
            <person name="Quevillon E."/>
            <person name="Sharon A."/>
            <person name="Simon A."/>
            <person name="ten Have A."/>
            <person name="Tudzynski B."/>
            <person name="Tudzynski P."/>
            <person name="Wincker P."/>
            <person name="Andrew M."/>
            <person name="Anthouard V."/>
            <person name="Beever R.E."/>
            <person name="Beffa R."/>
            <person name="Benoit I."/>
            <person name="Bouzid O."/>
            <person name="Brault B."/>
            <person name="Chen Z."/>
            <person name="Choquer M."/>
            <person name="Collemare J."/>
            <person name="Cotton P."/>
            <person name="Danchin E.G."/>
            <person name="Da Silva C."/>
            <person name="Gautier A."/>
            <person name="Giraud C."/>
            <person name="Giraud T."/>
            <person name="Gonzalez C."/>
            <person name="Grossetete S."/>
            <person name="Guldener U."/>
            <person name="Henrissat B."/>
            <person name="Howlett B.J."/>
            <person name="Kodira C."/>
            <person name="Kretschmer M."/>
            <person name="Lappartient A."/>
            <person name="Leroch M."/>
            <person name="Levis C."/>
            <person name="Mauceli E."/>
            <person name="Neuveglise C."/>
            <person name="Oeser B."/>
            <person name="Pearson M."/>
            <person name="Poulain J."/>
            <person name="Poussereau N."/>
            <person name="Quesneville H."/>
            <person name="Rascle C."/>
            <person name="Schumacher J."/>
            <person name="Segurens B."/>
            <person name="Sexton A."/>
            <person name="Silva E."/>
            <person name="Sirven C."/>
            <person name="Soanes D.M."/>
            <person name="Talbot N.J."/>
            <person name="Templeton M."/>
            <person name="Yandava C."/>
            <person name="Yarden O."/>
            <person name="Zeng Q."/>
            <person name="Rollins J.A."/>
            <person name="Lebrun M.H."/>
            <person name="Dickman M."/>
        </authorList>
    </citation>
    <scope>NUCLEOTIDE SEQUENCE [LARGE SCALE GENOMIC DNA]</scope>
    <source>
        <strain evidence="3">ATCC 18683 / 1980 / Ss-1</strain>
    </source>
</reference>
<evidence type="ECO:0000256" key="1">
    <source>
        <dbReference type="SAM" id="MobiDB-lite"/>
    </source>
</evidence>
<feature type="compositionally biased region" description="Acidic residues" evidence="1">
    <location>
        <begin position="115"/>
        <end position="132"/>
    </location>
</feature>
<dbReference type="KEGG" id="ssl:SS1G_00362"/>
<name>A7E4Z0_SCLS1</name>
<dbReference type="EMBL" id="CH476621">
    <property type="protein sequence ID" value="EDN90962.1"/>
    <property type="molecule type" value="Genomic_DNA"/>
</dbReference>
<dbReference type="InParanoid" id="A7E4Z0"/>
<evidence type="ECO:0000313" key="2">
    <source>
        <dbReference type="EMBL" id="EDN90962.1"/>
    </source>
</evidence>
<dbReference type="Proteomes" id="UP000001312">
    <property type="component" value="Unassembled WGS sequence"/>
</dbReference>
<gene>
    <name evidence="2" type="ORF">SS1G_00362</name>
</gene>
<protein>
    <submittedName>
        <fullName evidence="2">Uncharacterized protein</fullName>
    </submittedName>
</protein>
<sequence length="215" mass="24582">MTICQLPQAWGYITWRFARPLMPEKRKFDDEIDVSSDLSAAVSGPAATIAKEPKLVEDVNTQLLDEFITTGEGDSDKGGTITGQNYRQPAVSDAEESDIGMSEFSEIMFDDEDDGLEDEHSYEDEDDCEDSDSEPHEYAVEERQIIVQKDGTDKVVRLRLFMTKEEEFENWLQTIHVACTIDGQRIGYAFGRYIHQEKIREHFWSEMEAPCSDMS</sequence>
<dbReference type="GeneID" id="5494193"/>
<dbReference type="RefSeq" id="XP_001598276.1">
    <property type="nucleotide sequence ID" value="XM_001598226.1"/>
</dbReference>